<evidence type="ECO:0000256" key="1">
    <source>
        <dbReference type="ARBA" id="ARBA00004442"/>
    </source>
</evidence>
<protein>
    <recommendedName>
        <fullName evidence="6">TonB-dependent receptor-like beta-barrel domain-containing protein</fullName>
    </recommendedName>
</protein>
<comment type="subcellular location">
    <subcellularLocation>
        <location evidence="1">Cell outer membrane</location>
    </subcellularLocation>
</comment>
<reference evidence="4 5" key="1">
    <citation type="submission" date="2024-08" db="EMBL/GenBank/DDBJ databases">
        <authorList>
            <person name="Ishaq N."/>
        </authorList>
    </citation>
    <scope>NUCLEOTIDE SEQUENCE [LARGE SCALE GENOMIC DNA]</scope>
    <source>
        <strain evidence="4 5">JCM 30400</strain>
    </source>
</reference>
<dbReference type="SUPFAM" id="SSF56935">
    <property type="entry name" value="Porins"/>
    <property type="match status" value="1"/>
</dbReference>
<gene>
    <name evidence="4" type="ORF">ACCI51_15690</name>
</gene>
<dbReference type="EMBL" id="JBGMEL010000017">
    <property type="protein sequence ID" value="MFA0791991.1"/>
    <property type="molecule type" value="Genomic_DNA"/>
</dbReference>
<evidence type="ECO:0000256" key="2">
    <source>
        <dbReference type="ARBA" id="ARBA00023136"/>
    </source>
</evidence>
<sequence length="183" mass="21149">MLTGDIVAEPAVVYRTKNTARVEIKGLELGFDWAPYPNGHVSGFATWLRKEITSDFVNRWNFNNQALFELEDWAAAHDDSNDDLCRNLKSNELPVSPRYSFTINYDHTFEMADGSRVIPFIGVHWEDQSYLTYWNVDKHDFPADKTSTFDDSRDAFWMVNASIQYVSADDQWNVEAFSNNITD</sequence>
<dbReference type="InterPro" id="IPR036942">
    <property type="entry name" value="Beta-barrel_TonB_sf"/>
</dbReference>
<proteinExistence type="predicted"/>
<keyword evidence="2" id="KW-0472">Membrane</keyword>
<organism evidence="4 5">
    <name type="scientific">Microbulbifer echini</name>
    <dbReference type="NCBI Taxonomy" id="1529067"/>
    <lineage>
        <taxon>Bacteria</taxon>
        <taxon>Pseudomonadati</taxon>
        <taxon>Pseudomonadota</taxon>
        <taxon>Gammaproteobacteria</taxon>
        <taxon>Cellvibrionales</taxon>
        <taxon>Microbulbiferaceae</taxon>
        <taxon>Microbulbifer</taxon>
    </lineage>
</organism>
<evidence type="ECO:0008006" key="6">
    <source>
        <dbReference type="Google" id="ProtNLM"/>
    </source>
</evidence>
<accession>A0ABV4NRE6</accession>
<dbReference type="RefSeq" id="WP_371844414.1">
    <property type="nucleotide sequence ID" value="NZ_JBGMEL010000017.1"/>
</dbReference>
<comment type="caution">
    <text evidence="4">The sequence shown here is derived from an EMBL/GenBank/DDBJ whole genome shotgun (WGS) entry which is preliminary data.</text>
</comment>
<evidence type="ECO:0000256" key="3">
    <source>
        <dbReference type="ARBA" id="ARBA00023237"/>
    </source>
</evidence>
<dbReference type="Gene3D" id="2.40.170.20">
    <property type="entry name" value="TonB-dependent receptor, beta-barrel domain"/>
    <property type="match status" value="1"/>
</dbReference>
<keyword evidence="3" id="KW-0998">Cell outer membrane</keyword>
<evidence type="ECO:0000313" key="5">
    <source>
        <dbReference type="Proteomes" id="UP001569414"/>
    </source>
</evidence>
<name>A0ABV4NRE6_9GAMM</name>
<keyword evidence="5" id="KW-1185">Reference proteome</keyword>
<dbReference type="Proteomes" id="UP001569414">
    <property type="component" value="Unassembled WGS sequence"/>
</dbReference>
<evidence type="ECO:0000313" key="4">
    <source>
        <dbReference type="EMBL" id="MFA0791991.1"/>
    </source>
</evidence>